<organism evidence="1 2">
    <name type="scientific">Hymenobacter cavernae</name>
    <dbReference type="NCBI Taxonomy" id="2044852"/>
    <lineage>
        <taxon>Bacteria</taxon>
        <taxon>Pseudomonadati</taxon>
        <taxon>Bacteroidota</taxon>
        <taxon>Cytophagia</taxon>
        <taxon>Cytophagales</taxon>
        <taxon>Hymenobacteraceae</taxon>
        <taxon>Hymenobacter</taxon>
    </lineage>
</organism>
<reference evidence="2" key="1">
    <citation type="journal article" date="2019" name="Int. J. Syst. Evol. Microbiol.">
        <title>The Global Catalogue of Microorganisms (GCM) 10K type strain sequencing project: providing services to taxonomists for standard genome sequencing and annotation.</title>
        <authorList>
            <consortium name="The Broad Institute Genomics Platform"/>
            <consortium name="The Broad Institute Genome Sequencing Center for Infectious Disease"/>
            <person name="Wu L."/>
            <person name="Ma J."/>
        </authorList>
    </citation>
    <scope>NUCLEOTIDE SEQUENCE [LARGE SCALE GENOMIC DNA]</scope>
    <source>
        <strain evidence="2">CGMCC 1.15197</strain>
    </source>
</reference>
<name>A0ABQ1U4J6_9BACT</name>
<protein>
    <submittedName>
        <fullName evidence="1">Uncharacterized protein</fullName>
    </submittedName>
</protein>
<keyword evidence="2" id="KW-1185">Reference proteome</keyword>
<sequence length="95" mass="10469">MSDQGLEVFLDELATSNESVTQAASLGRAEVQDVIQITEESHPWFGCLLIVAEVTLVGVKAYLPQVGSENGTQNHYSDFSFQQFQRIGRAVVLRP</sequence>
<evidence type="ECO:0000313" key="1">
    <source>
        <dbReference type="EMBL" id="GGF10388.1"/>
    </source>
</evidence>
<gene>
    <name evidence="1" type="ORF">GCM10011383_21970</name>
</gene>
<dbReference type="RefSeq" id="WP_188814002.1">
    <property type="nucleotide sequence ID" value="NZ_BMHT01000003.1"/>
</dbReference>
<dbReference type="EMBL" id="BMHT01000003">
    <property type="protein sequence ID" value="GGF10388.1"/>
    <property type="molecule type" value="Genomic_DNA"/>
</dbReference>
<comment type="caution">
    <text evidence="1">The sequence shown here is derived from an EMBL/GenBank/DDBJ whole genome shotgun (WGS) entry which is preliminary data.</text>
</comment>
<dbReference type="Proteomes" id="UP000632273">
    <property type="component" value="Unassembled WGS sequence"/>
</dbReference>
<accession>A0ABQ1U4J6</accession>
<proteinExistence type="predicted"/>
<evidence type="ECO:0000313" key="2">
    <source>
        <dbReference type="Proteomes" id="UP000632273"/>
    </source>
</evidence>